<keyword evidence="1" id="KW-1133">Transmembrane helix</keyword>
<dbReference type="EMBL" id="BAAAYX010000035">
    <property type="protein sequence ID" value="GAA3720113.1"/>
    <property type="molecule type" value="Genomic_DNA"/>
</dbReference>
<comment type="caution">
    <text evidence="2">The sequence shown here is derived from an EMBL/GenBank/DDBJ whole genome shotgun (WGS) entry which is preliminary data.</text>
</comment>
<evidence type="ECO:0000313" key="3">
    <source>
        <dbReference type="Proteomes" id="UP001500051"/>
    </source>
</evidence>
<dbReference type="InterPro" id="IPR021202">
    <property type="entry name" value="Rv3654c-like"/>
</dbReference>
<accession>A0ABP7ELR1</accession>
<proteinExistence type="predicted"/>
<organism evidence="2 3">
    <name type="scientific">Microlunatus aurantiacus</name>
    <dbReference type="NCBI Taxonomy" id="446786"/>
    <lineage>
        <taxon>Bacteria</taxon>
        <taxon>Bacillati</taxon>
        <taxon>Actinomycetota</taxon>
        <taxon>Actinomycetes</taxon>
        <taxon>Propionibacteriales</taxon>
        <taxon>Propionibacteriaceae</taxon>
        <taxon>Microlunatus</taxon>
    </lineage>
</organism>
<evidence type="ECO:0000256" key="1">
    <source>
        <dbReference type="SAM" id="Phobius"/>
    </source>
</evidence>
<dbReference type="RefSeq" id="WP_344814744.1">
    <property type="nucleotide sequence ID" value="NZ_BAAAYX010000035.1"/>
</dbReference>
<keyword evidence="1" id="KW-0472">Membrane</keyword>
<feature type="transmembrane region" description="Helical" evidence="1">
    <location>
        <begin position="20"/>
        <end position="44"/>
    </location>
</feature>
<dbReference type="Proteomes" id="UP001500051">
    <property type="component" value="Unassembled WGS sequence"/>
</dbReference>
<evidence type="ECO:0008006" key="4">
    <source>
        <dbReference type="Google" id="ProtNLM"/>
    </source>
</evidence>
<dbReference type="NCBIfam" id="TIGR03816">
    <property type="entry name" value="tadE_like_DECH"/>
    <property type="match status" value="1"/>
</dbReference>
<protein>
    <recommendedName>
        <fullName evidence="4">Helicase/secretion neighborhood TadE-like protein</fullName>
    </recommendedName>
</protein>
<name>A0ABP7ELR1_9ACTN</name>
<reference evidence="3" key="1">
    <citation type="journal article" date="2019" name="Int. J. Syst. Evol. Microbiol.">
        <title>The Global Catalogue of Microorganisms (GCM) 10K type strain sequencing project: providing services to taxonomists for standard genome sequencing and annotation.</title>
        <authorList>
            <consortium name="The Broad Institute Genomics Platform"/>
            <consortium name="The Broad Institute Genome Sequencing Center for Infectious Disease"/>
            <person name="Wu L."/>
            <person name="Ma J."/>
        </authorList>
    </citation>
    <scope>NUCLEOTIDE SEQUENCE [LARGE SCALE GENOMIC DNA]</scope>
    <source>
        <strain evidence="3">JCM 16548</strain>
    </source>
</reference>
<sequence length="131" mass="13410">MSGAGAAGRVRDERGGGSMLMIGVCVVVMTLGYTAMIVCGYVIAGHRARAAADLAALSGATTAGQGGDPCDAARRNARAHGAEVTSCQRVGDQIDFVVTVTAMVTTDLRIPGLPRRLSATAYAGAEEVRER</sequence>
<gene>
    <name evidence="2" type="ORF">GCM10022204_45310</name>
</gene>
<evidence type="ECO:0000313" key="2">
    <source>
        <dbReference type="EMBL" id="GAA3720113.1"/>
    </source>
</evidence>
<keyword evidence="3" id="KW-1185">Reference proteome</keyword>
<keyword evidence="1" id="KW-0812">Transmembrane</keyword>